<sequence>MARIRSHPLYELWYPQVVILQDNDAAIKHLDDIYPDIPKEGDTVGISITLTHTNNIRLVSICHGESIYTFDIKLMGAFPPRLRGLLEDEDVVKIGHGIINITWCLYHEHGIKLVMGGEISRLHRISDASNRNIGEPFNNPVLLSAIAERWLDKTIDNDYIQCRWVDKFELVHYKQASAVAGVVGQSYHAIRESNPVDSVANKYWIFTSVEHATGTVLGRCEQFPLHSLADGSCIEPLRMATDRIRATLTEADLHAQRIGIQTNVERQYRHIVRLCEDIERAVHTYDHSVEEAHEQ</sequence>
<dbReference type="AlphaFoldDB" id="A0A067NE20"/>
<evidence type="ECO:0008006" key="3">
    <source>
        <dbReference type="Google" id="ProtNLM"/>
    </source>
</evidence>
<dbReference type="SUPFAM" id="SSF53098">
    <property type="entry name" value="Ribonuclease H-like"/>
    <property type="match status" value="1"/>
</dbReference>
<dbReference type="InterPro" id="IPR036397">
    <property type="entry name" value="RNaseH_sf"/>
</dbReference>
<evidence type="ECO:0000313" key="2">
    <source>
        <dbReference type="Proteomes" id="UP000027073"/>
    </source>
</evidence>
<dbReference type="OrthoDB" id="3032825at2759"/>
<name>A0A067NE20_PLEO1</name>
<proteinExistence type="predicted"/>
<dbReference type="Proteomes" id="UP000027073">
    <property type="component" value="Unassembled WGS sequence"/>
</dbReference>
<evidence type="ECO:0000313" key="1">
    <source>
        <dbReference type="EMBL" id="KDQ22041.1"/>
    </source>
</evidence>
<dbReference type="HOGENOM" id="CLU_960167_0_0_1"/>
<protein>
    <recommendedName>
        <fullName evidence="3">3'-5' exonuclease domain-containing protein</fullName>
    </recommendedName>
</protein>
<organism evidence="1 2">
    <name type="scientific">Pleurotus ostreatus (strain PC15)</name>
    <name type="common">Oyster mushroom</name>
    <dbReference type="NCBI Taxonomy" id="1137138"/>
    <lineage>
        <taxon>Eukaryota</taxon>
        <taxon>Fungi</taxon>
        <taxon>Dikarya</taxon>
        <taxon>Basidiomycota</taxon>
        <taxon>Agaricomycotina</taxon>
        <taxon>Agaricomycetes</taxon>
        <taxon>Agaricomycetidae</taxon>
        <taxon>Agaricales</taxon>
        <taxon>Pleurotineae</taxon>
        <taxon>Pleurotaceae</taxon>
        <taxon>Pleurotus</taxon>
    </lineage>
</organism>
<dbReference type="InterPro" id="IPR012337">
    <property type="entry name" value="RNaseH-like_sf"/>
</dbReference>
<accession>A0A067NE20</accession>
<dbReference type="GO" id="GO:0003676">
    <property type="term" value="F:nucleic acid binding"/>
    <property type="evidence" value="ECO:0007669"/>
    <property type="project" value="InterPro"/>
</dbReference>
<dbReference type="EMBL" id="KL198015">
    <property type="protein sequence ID" value="KDQ22041.1"/>
    <property type="molecule type" value="Genomic_DNA"/>
</dbReference>
<dbReference type="Gene3D" id="3.30.420.10">
    <property type="entry name" value="Ribonuclease H-like superfamily/Ribonuclease H"/>
    <property type="match status" value="1"/>
</dbReference>
<gene>
    <name evidence="1" type="ORF">PLEOSDRAFT_1110153</name>
</gene>
<dbReference type="InParanoid" id="A0A067NE20"/>
<dbReference type="VEuPathDB" id="FungiDB:PLEOSDRAFT_1110153"/>
<reference evidence="2" key="1">
    <citation type="journal article" date="2014" name="Proc. Natl. Acad. Sci. U.S.A.">
        <title>Extensive sampling of basidiomycete genomes demonstrates inadequacy of the white-rot/brown-rot paradigm for wood decay fungi.</title>
        <authorList>
            <person name="Riley R."/>
            <person name="Salamov A.A."/>
            <person name="Brown D.W."/>
            <person name="Nagy L.G."/>
            <person name="Floudas D."/>
            <person name="Held B.W."/>
            <person name="Levasseur A."/>
            <person name="Lombard V."/>
            <person name="Morin E."/>
            <person name="Otillar R."/>
            <person name="Lindquist E.A."/>
            <person name="Sun H."/>
            <person name="LaButti K.M."/>
            <person name="Schmutz J."/>
            <person name="Jabbour D."/>
            <person name="Luo H."/>
            <person name="Baker S.E."/>
            <person name="Pisabarro A.G."/>
            <person name="Walton J.D."/>
            <person name="Blanchette R.A."/>
            <person name="Henrissat B."/>
            <person name="Martin F."/>
            <person name="Cullen D."/>
            <person name="Hibbett D.S."/>
            <person name="Grigoriev I.V."/>
        </authorList>
    </citation>
    <scope>NUCLEOTIDE SEQUENCE [LARGE SCALE GENOMIC DNA]</scope>
    <source>
        <strain evidence="2">PC15</strain>
    </source>
</reference>